<evidence type="ECO:0000259" key="1">
    <source>
        <dbReference type="Pfam" id="PF09861"/>
    </source>
</evidence>
<organism evidence="3 4">
    <name type="scientific">Geobacter metallireducens (strain ATCC 53774 / DSM 7210 / GS-15)</name>
    <dbReference type="NCBI Taxonomy" id="269799"/>
    <lineage>
        <taxon>Bacteria</taxon>
        <taxon>Pseudomonadati</taxon>
        <taxon>Thermodesulfobacteriota</taxon>
        <taxon>Desulfuromonadia</taxon>
        <taxon>Geobacterales</taxon>
        <taxon>Geobacteraceae</taxon>
        <taxon>Geobacter</taxon>
    </lineage>
</organism>
<dbReference type="RefSeq" id="WP_004512682.1">
    <property type="nucleotide sequence ID" value="NC_007517.1"/>
</dbReference>
<dbReference type="Proteomes" id="UP000007073">
    <property type="component" value="Chromosome"/>
</dbReference>
<accession>Q39QL7</accession>
<proteinExistence type="predicted"/>
<dbReference type="Gene3D" id="3.90.226.30">
    <property type="match status" value="1"/>
</dbReference>
<dbReference type="GO" id="GO:0050043">
    <property type="term" value="F:lactate racemase activity"/>
    <property type="evidence" value="ECO:0007669"/>
    <property type="project" value="InterPro"/>
</dbReference>
<dbReference type="InterPro" id="IPR048068">
    <property type="entry name" value="LarA-like"/>
</dbReference>
<evidence type="ECO:0000313" key="4">
    <source>
        <dbReference type="Proteomes" id="UP000007073"/>
    </source>
</evidence>
<dbReference type="InterPro" id="IPR018657">
    <property type="entry name" value="LarA-like_N"/>
</dbReference>
<dbReference type="PANTHER" id="PTHR33171:SF17">
    <property type="entry name" value="LARA-LIKE N-TERMINAL DOMAIN-CONTAINING PROTEIN"/>
    <property type="match status" value="1"/>
</dbReference>
<dbReference type="HOGENOM" id="CLU_050189_0_0_7"/>
<name>Q39QL7_GEOMG</name>
<dbReference type="KEGG" id="gme:Gmet_3244"/>
<sequence length="420" mass="46174">MDLHYGDTSFTLTLPPERLLGVIRPEIGVPVDRPETIIAAALDRCAETIGTFRPGERVVIVTSDITRYTGSELYLPLLVERLVATGIRERDMEILVALGIHRKQTEHEHQKIAGPLHGRIRIVDHDCDDPGQLAFIGRTSNGIEVTVNRRVVEADRVILTGTIGFHYFAGFGGGRKSILPGVASRATCMASHFAVLNPGEGTGKNPLAVTGNLEGNPVHGAMVEACAMVEPDFILNTVLSPDKRIMAAFAGPWREAHEEGCRFYAERFAWPLREKADLVVVSCGGFPKDINVIQSHKAMEYGSQALKEGGVMVLLAQCRDGYGNATFFDWFRFRDLGAFETRLRSHYEINGQTAYSLLQKAQKFRVILVSELPPEEVRTMGMTPARSLDEAMAQAAEFLPADYTAYVIPEGGTVLPVIKP</sequence>
<dbReference type="Gene3D" id="3.40.50.11440">
    <property type="match status" value="1"/>
</dbReference>
<feature type="domain" description="LarA-like N-terminal" evidence="1">
    <location>
        <begin position="5"/>
        <end position="202"/>
    </location>
</feature>
<reference evidence="3 4" key="1">
    <citation type="submission" date="2005-10" db="EMBL/GenBank/DDBJ databases">
        <title>Complete sequence of Geobacter metallireducens GS-15.</title>
        <authorList>
            <consortium name="US DOE Joint Genome Institute"/>
            <person name="Copeland A."/>
            <person name="Lucas S."/>
            <person name="Lapidus A."/>
            <person name="Barry K."/>
            <person name="Detter J.C."/>
            <person name="Glavina T."/>
            <person name="Hammon N."/>
            <person name="Israni S."/>
            <person name="Pitluck S."/>
            <person name="Di Bartolo G."/>
            <person name="Chain P."/>
            <person name="Schmutz J."/>
            <person name="Larimer F."/>
            <person name="Land M."/>
            <person name="Kyrpides N."/>
            <person name="Ivanova N."/>
            <person name="Richardson P."/>
        </authorList>
    </citation>
    <scope>NUCLEOTIDE SEQUENCE [LARGE SCALE GENOMIC DNA]</scope>
    <source>
        <strain evidence="4">ATCC 53774 / DSM 7210 / GS-15</strain>
    </source>
</reference>
<dbReference type="eggNOG" id="COG3875">
    <property type="taxonomic scope" value="Bacteria"/>
</dbReference>
<protein>
    <submittedName>
        <fullName evidence="3">Lactate racemase</fullName>
    </submittedName>
</protein>
<dbReference type="AlphaFoldDB" id="Q39QL7"/>
<feature type="domain" description="Lactate racemase C-terminal" evidence="2">
    <location>
        <begin position="274"/>
        <end position="414"/>
    </location>
</feature>
<gene>
    <name evidence="3" type="primary">larA</name>
    <name evidence="3" type="ordered locus">Gmet_3244</name>
</gene>
<dbReference type="InterPro" id="IPR047926">
    <property type="entry name" value="Ni_dep_LarA"/>
</dbReference>
<dbReference type="InterPro" id="IPR043166">
    <property type="entry name" value="LarA-like_C"/>
</dbReference>
<keyword evidence="4" id="KW-1185">Reference proteome</keyword>
<evidence type="ECO:0000313" key="3">
    <source>
        <dbReference type="EMBL" id="ABB33457.1"/>
    </source>
</evidence>
<dbReference type="PANTHER" id="PTHR33171">
    <property type="entry name" value="LAR_N DOMAIN-CONTAINING PROTEIN"/>
    <property type="match status" value="1"/>
</dbReference>
<dbReference type="STRING" id="269799.Gmet_3244"/>
<dbReference type="InterPro" id="IPR048520">
    <property type="entry name" value="LarA_C"/>
</dbReference>
<evidence type="ECO:0000259" key="2">
    <source>
        <dbReference type="Pfam" id="PF21113"/>
    </source>
</evidence>
<dbReference type="Pfam" id="PF09861">
    <property type="entry name" value="Lar_N"/>
    <property type="match status" value="1"/>
</dbReference>
<dbReference type="NCBIfam" id="NF033504">
    <property type="entry name" value="Ni_dep_LarA"/>
    <property type="match status" value="1"/>
</dbReference>
<dbReference type="Pfam" id="PF21113">
    <property type="entry name" value="LarA_C"/>
    <property type="match status" value="1"/>
</dbReference>
<reference evidence="3 4" key="2">
    <citation type="journal article" date="2009" name="BMC Microbiol.">
        <title>The genome sequence of Geobacter metallireducens: features of metabolism, physiology and regulation common and dissimilar to Geobacter sulfurreducens.</title>
        <authorList>
            <person name="Aklujkar M."/>
            <person name="Krushkal J."/>
            <person name="DiBartolo G."/>
            <person name="Lapidus A."/>
            <person name="Land M.L."/>
            <person name="Lovley D.R."/>
        </authorList>
    </citation>
    <scope>NUCLEOTIDE SEQUENCE [LARGE SCALE GENOMIC DNA]</scope>
    <source>
        <strain evidence="4">ATCC 53774 / DSM 7210 / GS-15</strain>
    </source>
</reference>
<dbReference type="EMBL" id="CP000148">
    <property type="protein sequence ID" value="ABB33457.1"/>
    <property type="molecule type" value="Genomic_DNA"/>
</dbReference>